<keyword evidence="4" id="KW-0479">Metal-binding</keyword>
<dbReference type="SFLD" id="SFLDG01067">
    <property type="entry name" value="SPASM/twitch_domain_containing"/>
    <property type="match status" value="1"/>
</dbReference>
<dbReference type="InterPro" id="IPR050377">
    <property type="entry name" value="Radical_SAM_PqqE_MftC-like"/>
</dbReference>
<keyword evidence="5" id="KW-0408">Iron</keyword>
<keyword evidence="9" id="KW-1185">Reference proteome</keyword>
<evidence type="ECO:0000256" key="1">
    <source>
        <dbReference type="ARBA" id="ARBA00001966"/>
    </source>
</evidence>
<evidence type="ECO:0000256" key="6">
    <source>
        <dbReference type="ARBA" id="ARBA00023014"/>
    </source>
</evidence>
<feature type="domain" description="Radical SAM core" evidence="7">
    <location>
        <begin position="29"/>
        <end position="244"/>
    </location>
</feature>
<comment type="cofactor">
    <cofactor evidence="1">
        <name>[4Fe-4S] cluster</name>
        <dbReference type="ChEBI" id="CHEBI:49883"/>
    </cofactor>
</comment>
<dbReference type="PIRSF" id="PIRSF037420">
    <property type="entry name" value="PQQ_syn_pqqE"/>
    <property type="match status" value="1"/>
</dbReference>
<proteinExistence type="predicted"/>
<dbReference type="RefSeq" id="WP_202750002.1">
    <property type="nucleotide sequence ID" value="NZ_JAESWC010000014.1"/>
</dbReference>
<dbReference type="Proteomes" id="UP000632377">
    <property type="component" value="Unassembled WGS sequence"/>
</dbReference>
<evidence type="ECO:0000256" key="2">
    <source>
        <dbReference type="ARBA" id="ARBA00022485"/>
    </source>
</evidence>
<sequence>MSSVEGLTRGKKNFQNWAWNYGMKMNAKVHDLSYFFWETTLKCNLNCMHCGSDCGKDKRGQELSANKVLSVFGDIAQNYDPKNIMVAVTGGEPLVREDLFDVLSEVSRMGFSWGMVTNGMLVNDDIVNRCYESGMRTVSVSIDGIGETHNLLRRNEASYDKAVNALKLFASSGKFEVVEAITCVNSQNISELKDMYKIFKGLGIQGWRLFTIFPKGRAEINKELLLNGKLLIELFNFIKEKRKNNSEMYVSYSEEGYLGCDWEKEVRDEFFYCGAGIHVGGLLADGSYSACPSLSREWIQGHVDEISFSKAWETRYKNMRNRHWMKTDKCVKCREWNKCNGSSLHLWDFKENKTKVCHFDLINSKDDK</sequence>
<reference evidence="8 9" key="1">
    <citation type="submission" date="2021-01" db="EMBL/GenBank/DDBJ databases">
        <title>Genome public.</title>
        <authorList>
            <person name="Liu C."/>
            <person name="Sun Q."/>
        </authorList>
    </citation>
    <scope>NUCLEOTIDE SEQUENCE [LARGE SCALE GENOMIC DNA]</scope>
    <source>
        <strain evidence="8 9">YIM B02515</strain>
    </source>
</reference>
<protein>
    <submittedName>
        <fullName evidence="8">Radical SAM protein</fullName>
    </submittedName>
</protein>
<keyword evidence="6" id="KW-0411">Iron-sulfur</keyword>
<dbReference type="PROSITE" id="PS51918">
    <property type="entry name" value="RADICAL_SAM"/>
    <property type="match status" value="1"/>
</dbReference>
<dbReference type="InterPro" id="IPR058240">
    <property type="entry name" value="rSAM_sf"/>
</dbReference>
<evidence type="ECO:0000256" key="4">
    <source>
        <dbReference type="ARBA" id="ARBA00022723"/>
    </source>
</evidence>
<dbReference type="CDD" id="cd01335">
    <property type="entry name" value="Radical_SAM"/>
    <property type="match status" value="1"/>
</dbReference>
<evidence type="ECO:0000259" key="7">
    <source>
        <dbReference type="PROSITE" id="PS51918"/>
    </source>
</evidence>
<evidence type="ECO:0000313" key="9">
    <source>
        <dbReference type="Proteomes" id="UP000632377"/>
    </source>
</evidence>
<organism evidence="8 9">
    <name type="scientific">Clostridium rhizosphaerae</name>
    <dbReference type="NCBI Taxonomy" id="2803861"/>
    <lineage>
        <taxon>Bacteria</taxon>
        <taxon>Bacillati</taxon>
        <taxon>Bacillota</taxon>
        <taxon>Clostridia</taxon>
        <taxon>Eubacteriales</taxon>
        <taxon>Clostridiaceae</taxon>
        <taxon>Clostridium</taxon>
    </lineage>
</organism>
<dbReference type="SUPFAM" id="SSF102114">
    <property type="entry name" value="Radical SAM enzymes"/>
    <property type="match status" value="1"/>
</dbReference>
<dbReference type="SFLD" id="SFLDG01386">
    <property type="entry name" value="main_SPASM_domain-containing"/>
    <property type="match status" value="1"/>
</dbReference>
<dbReference type="Gene3D" id="3.20.20.70">
    <property type="entry name" value="Aldolase class I"/>
    <property type="match status" value="1"/>
</dbReference>
<keyword evidence="2" id="KW-0004">4Fe-4S</keyword>
<evidence type="ECO:0000313" key="8">
    <source>
        <dbReference type="EMBL" id="MBL4937248.1"/>
    </source>
</evidence>
<name>A0ABS1TD11_9CLOT</name>
<evidence type="ECO:0000256" key="3">
    <source>
        <dbReference type="ARBA" id="ARBA00022691"/>
    </source>
</evidence>
<dbReference type="InterPro" id="IPR007197">
    <property type="entry name" value="rSAM"/>
</dbReference>
<keyword evidence="3" id="KW-0949">S-adenosyl-L-methionine</keyword>
<evidence type="ECO:0000256" key="5">
    <source>
        <dbReference type="ARBA" id="ARBA00023004"/>
    </source>
</evidence>
<gene>
    <name evidence="8" type="ORF">JK636_16085</name>
</gene>
<dbReference type="InterPro" id="IPR017200">
    <property type="entry name" value="PqqE-like"/>
</dbReference>
<comment type="caution">
    <text evidence="8">The sequence shown here is derived from an EMBL/GenBank/DDBJ whole genome shotgun (WGS) entry which is preliminary data.</text>
</comment>
<accession>A0ABS1TD11</accession>
<dbReference type="EMBL" id="JAESWC010000014">
    <property type="protein sequence ID" value="MBL4937248.1"/>
    <property type="molecule type" value="Genomic_DNA"/>
</dbReference>
<dbReference type="PANTHER" id="PTHR11228">
    <property type="entry name" value="RADICAL SAM DOMAIN PROTEIN"/>
    <property type="match status" value="1"/>
</dbReference>
<dbReference type="SFLD" id="SFLDS00029">
    <property type="entry name" value="Radical_SAM"/>
    <property type="match status" value="1"/>
</dbReference>
<dbReference type="InterPro" id="IPR013785">
    <property type="entry name" value="Aldolase_TIM"/>
</dbReference>
<dbReference type="PANTHER" id="PTHR11228:SF7">
    <property type="entry name" value="PQQA PEPTIDE CYCLASE"/>
    <property type="match status" value="1"/>
</dbReference>
<dbReference type="Pfam" id="PF04055">
    <property type="entry name" value="Radical_SAM"/>
    <property type="match status" value="1"/>
</dbReference>